<dbReference type="InterPro" id="IPR043690">
    <property type="entry name" value="RimI"/>
</dbReference>
<dbReference type="Gene3D" id="3.40.630.30">
    <property type="match status" value="1"/>
</dbReference>
<proteinExistence type="inferred from homology"/>
<dbReference type="Pfam" id="PF00583">
    <property type="entry name" value="Acetyltransf_1"/>
    <property type="match status" value="1"/>
</dbReference>
<reference evidence="6" key="1">
    <citation type="submission" date="2018-06" db="EMBL/GenBank/DDBJ databases">
        <authorList>
            <person name="Zhirakovskaya E."/>
        </authorList>
    </citation>
    <scope>NUCLEOTIDE SEQUENCE</scope>
</reference>
<dbReference type="AlphaFoldDB" id="A0A3B0Y1S9"/>
<dbReference type="InterPro" id="IPR000182">
    <property type="entry name" value="GNAT_dom"/>
</dbReference>
<sequence>MAVNPEIDLSAGFRKMLPDDVDEILIIEDAVYVSPWTSGIFNDCLRVGYHCWVYTERDEVVSYGLISVAANEAHVLNLCVAPHAQGLGHGKRMLYKLMQLAEERDAASIFLEVRESNVAAVGLYEQEGFNRIGLRKGYYPAEDGREDALVFARELNLGRRFAEDE</sequence>
<dbReference type="GO" id="GO:0008080">
    <property type="term" value="F:N-acetyltransferase activity"/>
    <property type="evidence" value="ECO:0007669"/>
    <property type="project" value="InterPro"/>
</dbReference>
<dbReference type="PROSITE" id="PS51186">
    <property type="entry name" value="GNAT"/>
    <property type="match status" value="1"/>
</dbReference>
<dbReference type="EC" id="2.3.1.128" evidence="6"/>
<dbReference type="EMBL" id="UOFJ01000073">
    <property type="protein sequence ID" value="VAW62404.1"/>
    <property type="molecule type" value="Genomic_DNA"/>
</dbReference>
<keyword evidence="4 6" id="KW-0012">Acyltransferase</keyword>
<evidence type="ECO:0000256" key="1">
    <source>
        <dbReference type="ARBA" id="ARBA00005395"/>
    </source>
</evidence>
<keyword evidence="2" id="KW-0963">Cytoplasm</keyword>
<dbReference type="PANTHER" id="PTHR43420">
    <property type="entry name" value="ACETYLTRANSFERASE"/>
    <property type="match status" value="1"/>
</dbReference>
<organism evidence="6">
    <name type="scientific">hydrothermal vent metagenome</name>
    <dbReference type="NCBI Taxonomy" id="652676"/>
    <lineage>
        <taxon>unclassified sequences</taxon>
        <taxon>metagenomes</taxon>
        <taxon>ecological metagenomes</taxon>
    </lineage>
</organism>
<dbReference type="InterPro" id="IPR006464">
    <property type="entry name" value="AcTrfase_RimI/Ard1"/>
</dbReference>
<evidence type="ECO:0000256" key="4">
    <source>
        <dbReference type="ARBA" id="ARBA00023315"/>
    </source>
</evidence>
<name>A0A3B0Y1S9_9ZZZZ</name>
<evidence type="ECO:0000313" key="6">
    <source>
        <dbReference type="EMBL" id="VAW62404.1"/>
    </source>
</evidence>
<evidence type="ECO:0000259" key="5">
    <source>
        <dbReference type="PROSITE" id="PS51186"/>
    </source>
</evidence>
<evidence type="ECO:0000256" key="3">
    <source>
        <dbReference type="ARBA" id="ARBA00022679"/>
    </source>
</evidence>
<feature type="domain" description="N-acetyltransferase" evidence="5">
    <location>
        <begin position="11"/>
        <end position="156"/>
    </location>
</feature>
<dbReference type="SUPFAM" id="SSF55729">
    <property type="entry name" value="Acyl-CoA N-acyltransferases (Nat)"/>
    <property type="match status" value="1"/>
</dbReference>
<keyword evidence="3 6" id="KW-0808">Transferase</keyword>
<dbReference type="HAMAP" id="MF_02210">
    <property type="entry name" value="RimI"/>
    <property type="match status" value="1"/>
</dbReference>
<dbReference type="CDD" id="cd04301">
    <property type="entry name" value="NAT_SF"/>
    <property type="match status" value="1"/>
</dbReference>
<dbReference type="InterPro" id="IPR016181">
    <property type="entry name" value="Acyl_CoA_acyltransferase"/>
</dbReference>
<evidence type="ECO:0000256" key="2">
    <source>
        <dbReference type="ARBA" id="ARBA00022490"/>
    </source>
</evidence>
<dbReference type="InterPro" id="IPR050680">
    <property type="entry name" value="YpeA/RimI_acetyltransf"/>
</dbReference>
<gene>
    <name evidence="6" type="ORF">MNBD_GAMMA10-2101</name>
</gene>
<comment type="similarity">
    <text evidence="1">Belongs to the acetyltransferase family. RimI subfamily.</text>
</comment>
<accession>A0A3B0Y1S9</accession>
<dbReference type="PANTHER" id="PTHR43420:SF51">
    <property type="entry name" value="PEPTIDYL-LYSINE N-ACETYLTRANSFERASE YIAC"/>
    <property type="match status" value="1"/>
</dbReference>
<protein>
    <submittedName>
        <fullName evidence="6">Ribosomal-protein-S18p-alanine acetyltransferase</fullName>
        <ecNumber evidence="6">2.3.1.128</ecNumber>
    </submittedName>
</protein>
<dbReference type="NCBIfam" id="TIGR01575">
    <property type="entry name" value="rimI"/>
    <property type="match status" value="1"/>
</dbReference>